<evidence type="ECO:0000313" key="1">
    <source>
        <dbReference type="EMBL" id="KAI3680927.1"/>
    </source>
</evidence>
<organism evidence="1 2">
    <name type="scientific">Arctium lappa</name>
    <name type="common">Greater burdock</name>
    <name type="synonym">Lappa major</name>
    <dbReference type="NCBI Taxonomy" id="4217"/>
    <lineage>
        <taxon>Eukaryota</taxon>
        <taxon>Viridiplantae</taxon>
        <taxon>Streptophyta</taxon>
        <taxon>Embryophyta</taxon>
        <taxon>Tracheophyta</taxon>
        <taxon>Spermatophyta</taxon>
        <taxon>Magnoliopsida</taxon>
        <taxon>eudicotyledons</taxon>
        <taxon>Gunneridae</taxon>
        <taxon>Pentapetalae</taxon>
        <taxon>asterids</taxon>
        <taxon>campanulids</taxon>
        <taxon>Asterales</taxon>
        <taxon>Asteraceae</taxon>
        <taxon>Carduoideae</taxon>
        <taxon>Cardueae</taxon>
        <taxon>Arctiinae</taxon>
        <taxon>Arctium</taxon>
    </lineage>
</organism>
<comment type="caution">
    <text evidence="1">The sequence shown here is derived from an EMBL/GenBank/DDBJ whole genome shotgun (WGS) entry which is preliminary data.</text>
</comment>
<keyword evidence="2" id="KW-1185">Reference proteome</keyword>
<dbReference type="EMBL" id="CM042059">
    <property type="protein sequence ID" value="KAI3680927.1"/>
    <property type="molecule type" value="Genomic_DNA"/>
</dbReference>
<accession>A0ACB8Y7P8</accession>
<protein>
    <submittedName>
        <fullName evidence="1">Uncharacterized protein</fullName>
    </submittedName>
</protein>
<sequence length="80" mass="8018">MVVGLWFGRGVEDEGSNLSGGVGGDGYGERGEEDCSPTIHIGYYGGCGGAMGTTALVVQKVVVVEATTSDDNSCGGGSKR</sequence>
<reference evidence="2" key="1">
    <citation type="journal article" date="2022" name="Mol. Ecol. Resour.">
        <title>The genomes of chicory, endive, great burdock and yacon provide insights into Asteraceae palaeo-polyploidization history and plant inulin production.</title>
        <authorList>
            <person name="Fan W."/>
            <person name="Wang S."/>
            <person name="Wang H."/>
            <person name="Wang A."/>
            <person name="Jiang F."/>
            <person name="Liu H."/>
            <person name="Zhao H."/>
            <person name="Xu D."/>
            <person name="Zhang Y."/>
        </authorList>
    </citation>
    <scope>NUCLEOTIDE SEQUENCE [LARGE SCALE GENOMIC DNA]</scope>
    <source>
        <strain evidence="2">cv. Niubang</strain>
    </source>
</reference>
<reference evidence="1 2" key="2">
    <citation type="journal article" date="2022" name="Mol. Ecol. Resour.">
        <title>The genomes of chicory, endive, great burdock and yacon provide insights into Asteraceae paleo-polyploidization history and plant inulin production.</title>
        <authorList>
            <person name="Fan W."/>
            <person name="Wang S."/>
            <person name="Wang H."/>
            <person name="Wang A."/>
            <person name="Jiang F."/>
            <person name="Liu H."/>
            <person name="Zhao H."/>
            <person name="Xu D."/>
            <person name="Zhang Y."/>
        </authorList>
    </citation>
    <scope>NUCLEOTIDE SEQUENCE [LARGE SCALE GENOMIC DNA]</scope>
    <source>
        <strain evidence="2">cv. Niubang</strain>
    </source>
</reference>
<dbReference type="Proteomes" id="UP001055879">
    <property type="component" value="Linkage Group LG13"/>
</dbReference>
<proteinExistence type="predicted"/>
<evidence type="ECO:0000313" key="2">
    <source>
        <dbReference type="Proteomes" id="UP001055879"/>
    </source>
</evidence>
<gene>
    <name evidence="1" type="ORF">L6452_35706</name>
</gene>
<name>A0ACB8Y7P8_ARCLA</name>